<sequence>MFFKVKYGVDQTVLVNPNCIVKLIYEYLRITASVPDDMEIDLYDENGKASELYATRVNVNGLTKFTPRATYYLVIFEKDQTGRISSAIIGAQKNTKAYKNILIKLFGNKRQSGRSITSRKSGLLKKKTSKTSFSSNDGFELKQTFSEEIGHGPGGDAHSLLKVALSSESTGSYVGRAIENGEEMPRFYGRIVYSEDMPHFYGQIVYKDDGTQLVDEEGAPLLLLLGSDLTPITNADGSSLYAAGGVLLSGSDNKPLVGLDGRSLFSTEGQMVRNYDGTVFKDEEGQPAFLTPGKVLKDSEGHVLYSAHEKTILGSSGQYAIGLDGRNLQQESRIYQQSSQENIEYVSKPVLDVTGSPIFDKDGNPVYTTLLPHFGDDGKPILDEDGRQLYVEANPLYGPDKMPVQLPNGSLLYVGELKRLYTSKGKAAADNTGRPLYSGNVKVLYGAKGKPIVGNHGKVLYGHAKKIMRRPDGGVLKTKEGTVMHWPSKRPLYTKGDVIIYGGNSRRLKEKDGKTLAWPDGKPKYGVVGDLKFTSDGQIALGPDGLPIYLPPGRNMFGLDGNPISGLNWTKLVDRSGRPMYDEKGRPLYGVDGDALYGPSSQKPMFNQKGEILKGEDGKPMYWPDDSLIYNAEGEFRDLFYGKPIIQNNGKLLLDAKGAPVMAPHFEGMTKAYMYKPAEDPTNWVTKGPSHKAQIKDADIYPNAATQSWMWNKPKSQGDEWIARHLIPRDTFTKDTLRHPFSKKDVQTNEPPVNYYPVDKVKDTASVDGGGDWAVIDPKCIKRISELQKRPQTTPSYNSAKMTDADYLLLLHPHMGKFKQSHGTYL</sequence>
<dbReference type="Proteomes" id="UP000494040">
    <property type="component" value="Unassembled WGS sequence"/>
</dbReference>
<proteinExistence type="predicted"/>
<dbReference type="OMA" id="WAVIDPK"/>
<accession>A0A8I6SE51</accession>
<dbReference type="PANTHER" id="PTHR33887:SF5">
    <property type="entry name" value="PB1 DOMAIN-CONTAINING PROTEIN"/>
    <property type="match status" value="1"/>
</dbReference>
<name>A0A8I6SE51_CIMLE</name>
<evidence type="ECO:0000313" key="2">
    <source>
        <dbReference type="Proteomes" id="UP000494040"/>
    </source>
</evidence>
<dbReference type="PANTHER" id="PTHR33887">
    <property type="entry name" value="PB1 DOMAIN-CONTAINING PROTEIN"/>
    <property type="match status" value="1"/>
</dbReference>
<dbReference type="OrthoDB" id="2109241at2759"/>
<dbReference type="InterPro" id="IPR039471">
    <property type="entry name" value="CXorf65-like"/>
</dbReference>
<dbReference type="KEGG" id="clec:106672304"/>
<gene>
    <name evidence="1" type="primary">106672304</name>
</gene>
<keyword evidence="2" id="KW-1185">Reference proteome</keyword>
<dbReference type="AlphaFoldDB" id="A0A8I6SE51"/>
<reference evidence="1" key="1">
    <citation type="submission" date="2022-01" db="UniProtKB">
        <authorList>
            <consortium name="EnsemblMetazoa"/>
        </authorList>
    </citation>
    <scope>IDENTIFICATION</scope>
</reference>
<evidence type="ECO:0000313" key="1">
    <source>
        <dbReference type="EnsemblMetazoa" id="XP_014259111.1"/>
    </source>
</evidence>
<protein>
    <submittedName>
        <fullName evidence="1">Uncharacterized protein</fullName>
    </submittedName>
</protein>
<dbReference type="EnsemblMetazoa" id="XM_014403625.2">
    <property type="protein sequence ID" value="XP_014259111.1"/>
    <property type="gene ID" value="LOC106672304"/>
</dbReference>
<dbReference type="Pfam" id="PF15874">
    <property type="entry name" value="Il2rg"/>
    <property type="match status" value="1"/>
</dbReference>
<organism evidence="1 2">
    <name type="scientific">Cimex lectularius</name>
    <name type="common">Bed bug</name>
    <name type="synonym">Acanthia lectularia</name>
    <dbReference type="NCBI Taxonomy" id="79782"/>
    <lineage>
        <taxon>Eukaryota</taxon>
        <taxon>Metazoa</taxon>
        <taxon>Ecdysozoa</taxon>
        <taxon>Arthropoda</taxon>
        <taxon>Hexapoda</taxon>
        <taxon>Insecta</taxon>
        <taxon>Pterygota</taxon>
        <taxon>Neoptera</taxon>
        <taxon>Paraneoptera</taxon>
        <taxon>Hemiptera</taxon>
        <taxon>Heteroptera</taxon>
        <taxon>Panheteroptera</taxon>
        <taxon>Cimicomorpha</taxon>
        <taxon>Cimicidae</taxon>
        <taxon>Cimex</taxon>
    </lineage>
</organism>